<dbReference type="RefSeq" id="WP_266257439.1">
    <property type="nucleotide sequence ID" value="NZ_JAMXWF010000006.1"/>
</dbReference>
<organism evidence="2 4">
    <name type="scientific">Paraburkholderia madseniana</name>
    <dbReference type="NCBI Taxonomy" id="2599607"/>
    <lineage>
        <taxon>Bacteria</taxon>
        <taxon>Pseudomonadati</taxon>
        <taxon>Pseudomonadota</taxon>
        <taxon>Betaproteobacteria</taxon>
        <taxon>Burkholderiales</taxon>
        <taxon>Burkholderiaceae</taxon>
        <taxon>Paraburkholderia</taxon>
    </lineage>
</organism>
<evidence type="ECO:0000313" key="3">
    <source>
        <dbReference type="Proteomes" id="UP001209412"/>
    </source>
</evidence>
<dbReference type="EMBL" id="JAMXWF010000006">
    <property type="protein sequence ID" value="MDQ6407460.1"/>
    <property type="molecule type" value="Genomic_DNA"/>
</dbReference>
<protein>
    <submittedName>
        <fullName evidence="2">Uncharacterized protein</fullName>
    </submittedName>
</protein>
<proteinExistence type="predicted"/>
<accession>A0AAP5BBM0</accession>
<evidence type="ECO:0000313" key="4">
    <source>
        <dbReference type="Proteomes" id="UP001242288"/>
    </source>
</evidence>
<keyword evidence="3" id="KW-1185">Reference proteome</keyword>
<evidence type="ECO:0000313" key="2">
    <source>
        <dbReference type="EMBL" id="MDQ6407460.1"/>
    </source>
</evidence>
<name>A0AAP5BBM0_9BURK</name>
<dbReference type="EMBL" id="JAPKHW010000006">
    <property type="protein sequence ID" value="MCX4145632.1"/>
    <property type="molecule type" value="Genomic_DNA"/>
</dbReference>
<dbReference type="Proteomes" id="UP001242288">
    <property type="component" value="Unassembled WGS sequence"/>
</dbReference>
<evidence type="ECO:0000313" key="1">
    <source>
        <dbReference type="EMBL" id="MCX4145632.1"/>
    </source>
</evidence>
<reference evidence="2" key="1">
    <citation type="submission" date="2022-06" db="EMBL/GenBank/DDBJ databases">
        <title>PHB producers.</title>
        <authorList>
            <person name="Besaury L."/>
        </authorList>
    </citation>
    <scope>NUCLEOTIDE SEQUENCE</scope>
    <source>
        <strain evidence="2 3">SEWS6</strain>
    </source>
</reference>
<comment type="caution">
    <text evidence="2">The sequence shown here is derived from an EMBL/GenBank/DDBJ whole genome shotgun (WGS) entry which is preliminary data.</text>
</comment>
<gene>
    <name evidence="2" type="ORF">NIE36_09655</name>
    <name evidence="1" type="ORF">OSB80_09680</name>
</gene>
<dbReference type="AlphaFoldDB" id="A0AAP5BBM0"/>
<dbReference type="Proteomes" id="UP001209412">
    <property type="component" value="Unassembled WGS sequence"/>
</dbReference>
<sequence length="66" mass="7633">MNLGVFIGAIAKELRAIRPEVREAGDKLLGLQNGLVAEVDRRRDEFLRLNKQTASRYVRLTYRVYL</sequence>